<dbReference type="RefSeq" id="WP_108916933.1">
    <property type="nucleotide sequence ID" value="NZ_BGJY01000012.1"/>
</dbReference>
<comment type="caution">
    <text evidence="2">The sequence shown here is derived from an EMBL/GenBank/DDBJ whole genome shotgun (WGS) entry which is preliminary data.</text>
</comment>
<evidence type="ECO:0000313" key="2">
    <source>
        <dbReference type="EMBL" id="PWB94236.1"/>
    </source>
</evidence>
<dbReference type="AlphaFoldDB" id="A0A2U1SRJ6"/>
<proteinExistence type="predicted"/>
<reference evidence="2" key="2">
    <citation type="submission" date="2018-02" db="EMBL/GenBank/DDBJ databases">
        <authorList>
            <person name="Cohen D.B."/>
            <person name="Kent A.D."/>
        </authorList>
    </citation>
    <scope>NUCLEOTIDE SEQUENCE</scope>
    <source>
        <strain evidence="2">DSM 17706</strain>
    </source>
</reference>
<dbReference type="SUPFAM" id="SSF51182">
    <property type="entry name" value="RmlC-like cupins"/>
    <property type="match status" value="1"/>
</dbReference>
<dbReference type="OrthoDB" id="9798585at2"/>
<dbReference type="InterPro" id="IPR013096">
    <property type="entry name" value="Cupin_2"/>
</dbReference>
<keyword evidence="4" id="KW-1185">Reference proteome</keyword>
<evidence type="ECO:0000259" key="1">
    <source>
        <dbReference type="Pfam" id="PF07883"/>
    </source>
</evidence>
<accession>A0A2U1SRJ6</accession>
<dbReference type="Pfam" id="PF07883">
    <property type="entry name" value="Cupin_2"/>
    <property type="match status" value="1"/>
</dbReference>
<dbReference type="Proteomes" id="UP000245137">
    <property type="component" value="Unassembled WGS sequence"/>
</dbReference>
<name>A0A2U1SRJ6_METSR</name>
<organism evidence="2 4">
    <name type="scientific">Methylosinus sporium</name>
    <dbReference type="NCBI Taxonomy" id="428"/>
    <lineage>
        <taxon>Bacteria</taxon>
        <taxon>Pseudomonadati</taxon>
        <taxon>Pseudomonadota</taxon>
        <taxon>Alphaproteobacteria</taxon>
        <taxon>Hyphomicrobiales</taxon>
        <taxon>Methylocystaceae</taxon>
        <taxon>Methylosinus</taxon>
    </lineage>
</organism>
<evidence type="ECO:0000313" key="5">
    <source>
        <dbReference type="Proteomes" id="UP000316781"/>
    </source>
</evidence>
<dbReference type="InterPro" id="IPR014710">
    <property type="entry name" value="RmlC-like_jellyroll"/>
</dbReference>
<reference evidence="2 4" key="1">
    <citation type="journal article" date="2018" name="Appl. Microbiol. Biotechnol.">
        <title>Co-cultivation of the strictly anaerobic methanogen Methanosarcina barkeri with aerobic methanotrophs in an oxygen-limited membrane bioreactor.</title>
        <authorList>
            <person name="In 't Zandt M.H."/>
            <person name="van den Bosch T.J.M."/>
            <person name="Rijkers R."/>
            <person name="van Kessel M.A.H.J."/>
            <person name="Jetten M.S.M."/>
            <person name="Welte C.U."/>
        </authorList>
    </citation>
    <scope>NUCLEOTIDE SEQUENCE [LARGE SCALE GENOMIC DNA]</scope>
    <source>
        <strain evidence="2 4">DSM 17706</strain>
    </source>
</reference>
<gene>
    <name evidence="2" type="ORF">C5689_08975</name>
    <name evidence="3" type="ORF">FM996_12965</name>
</gene>
<protein>
    <submittedName>
        <fullName evidence="2 3">Cupin</fullName>
    </submittedName>
</protein>
<dbReference type="Gene3D" id="2.60.120.10">
    <property type="entry name" value="Jelly Rolls"/>
    <property type="match status" value="1"/>
</dbReference>
<sequence length="111" mass="12442">MRLGNIFVDLPEKAEQEQFLPLLAAPGVRLERIVSFGQASPPGFWHDQEEAEWVILLAGSAGLRFADRDEVLTLAPGDYLEIPAHRRHRVEWTDATLPTVWLAAHFRADGA</sequence>
<evidence type="ECO:0000313" key="3">
    <source>
        <dbReference type="EMBL" id="TRL31975.1"/>
    </source>
</evidence>
<dbReference type="Proteomes" id="UP000316781">
    <property type="component" value="Unassembled WGS sequence"/>
</dbReference>
<feature type="domain" description="Cupin type-2" evidence="1">
    <location>
        <begin position="37"/>
        <end position="103"/>
    </location>
</feature>
<evidence type="ECO:0000313" key="4">
    <source>
        <dbReference type="Proteomes" id="UP000245137"/>
    </source>
</evidence>
<dbReference type="EMBL" id="PUIV01000010">
    <property type="protein sequence ID" value="PWB94236.1"/>
    <property type="molecule type" value="Genomic_DNA"/>
</dbReference>
<dbReference type="CDD" id="cd06981">
    <property type="entry name" value="cupin_reut_a1446"/>
    <property type="match status" value="1"/>
</dbReference>
<dbReference type="InterPro" id="IPR011051">
    <property type="entry name" value="RmlC_Cupin_sf"/>
</dbReference>
<reference evidence="3 5" key="3">
    <citation type="submission" date="2019-07" db="EMBL/GenBank/DDBJ databases">
        <title>Ln-dependent methylotrophs.</title>
        <authorList>
            <person name="Tani A."/>
        </authorList>
    </citation>
    <scope>NUCLEOTIDE SEQUENCE [LARGE SCALE GENOMIC DNA]</scope>
    <source>
        <strain evidence="3 5">SM89A</strain>
    </source>
</reference>
<dbReference type="EMBL" id="VJMF01000049">
    <property type="protein sequence ID" value="TRL31975.1"/>
    <property type="molecule type" value="Genomic_DNA"/>
</dbReference>